<protein>
    <submittedName>
        <fullName evidence="2">Alpha/beta fold hydrolase</fullName>
    </submittedName>
</protein>
<evidence type="ECO:0000259" key="1">
    <source>
        <dbReference type="Pfam" id="PF00561"/>
    </source>
</evidence>
<comment type="caution">
    <text evidence="2">The sequence shown here is derived from an EMBL/GenBank/DDBJ whole genome shotgun (WGS) entry which is preliminary data.</text>
</comment>
<name>A0A6B0TIW3_9EURY</name>
<dbReference type="PRINTS" id="PR00111">
    <property type="entry name" value="ABHYDROLASE"/>
</dbReference>
<dbReference type="Gene3D" id="3.40.50.1820">
    <property type="entry name" value="alpha/beta hydrolase"/>
    <property type="match status" value="1"/>
</dbReference>
<dbReference type="InterPro" id="IPR000073">
    <property type="entry name" value="AB_hydrolase_1"/>
</dbReference>
<dbReference type="Pfam" id="PF00561">
    <property type="entry name" value="Abhydrolase_1"/>
    <property type="match status" value="1"/>
</dbReference>
<dbReference type="AlphaFoldDB" id="A0A6B0TIW3"/>
<dbReference type="Proteomes" id="UP000466535">
    <property type="component" value="Unassembled WGS sequence"/>
</dbReference>
<keyword evidence="3" id="KW-1185">Reference proteome</keyword>
<dbReference type="PANTHER" id="PTHR43689">
    <property type="entry name" value="HYDROLASE"/>
    <property type="match status" value="1"/>
</dbReference>
<dbReference type="OrthoDB" id="9890at2157"/>
<gene>
    <name evidence="2" type="ORF">GRX03_16265</name>
</gene>
<evidence type="ECO:0000313" key="2">
    <source>
        <dbReference type="EMBL" id="MXR53149.1"/>
    </source>
</evidence>
<dbReference type="EMBL" id="WUUT01000009">
    <property type="protein sequence ID" value="MXR53149.1"/>
    <property type="molecule type" value="Genomic_DNA"/>
</dbReference>
<reference evidence="2 3" key="1">
    <citation type="submission" date="2019-12" db="EMBL/GenBank/DDBJ databases">
        <title>Isolation and characterization of three novel carbon monoxide-oxidizing members of Halobacteria from salione crusts and soils.</title>
        <authorList>
            <person name="Myers M.R."/>
            <person name="King G.M."/>
        </authorList>
    </citation>
    <scope>NUCLEOTIDE SEQUENCE [LARGE SCALE GENOMIC DNA]</scope>
    <source>
        <strain evidence="2 3">WSH3</strain>
    </source>
</reference>
<evidence type="ECO:0000313" key="3">
    <source>
        <dbReference type="Proteomes" id="UP000466535"/>
    </source>
</evidence>
<sequence length="337" mass="37264">MLGLIQAFEAAGAVAEETYSEFGLFQPDKPSSRLERLYTDDSSAFVEVGDSRIHYRESGDPSDPTMVLLHGTYSSLHTWDGWAGELSDSYHLVRLDMPGFGLTGPRRRGELSLEYLIETVGEFCDDRGLSAVTLVGNSLGGGIAWRLSLDRPDLVSRLILIDAGGATLLARLAGNLMSLGTDFVPRYATPRLLIRLVIRDAYGNESKVTPELVRRYHDLLLRPGNRRSVLEIARNYAADHPGGKADDAYGYRFPSLPSSYSPSPRILDDYDIEAVSVPTLFQWGSEDEWLPVSFGKGLAARVPDSHFITYDGVGHVPMEETPVPTARDADRFVRERP</sequence>
<proteinExistence type="predicted"/>
<organism evidence="2 3">
    <name type="scientific">Halovenus carboxidivorans</name>
    <dbReference type="NCBI Taxonomy" id="2692199"/>
    <lineage>
        <taxon>Archaea</taxon>
        <taxon>Methanobacteriati</taxon>
        <taxon>Methanobacteriota</taxon>
        <taxon>Stenosarchaea group</taxon>
        <taxon>Halobacteria</taxon>
        <taxon>Halobacteriales</taxon>
        <taxon>Haloarculaceae</taxon>
        <taxon>Halovenus</taxon>
    </lineage>
</organism>
<dbReference type="GO" id="GO:0016787">
    <property type="term" value="F:hydrolase activity"/>
    <property type="evidence" value="ECO:0007669"/>
    <property type="project" value="UniProtKB-KW"/>
</dbReference>
<dbReference type="PANTHER" id="PTHR43689:SF8">
    <property type="entry name" value="ALPHA_BETA-HYDROLASES SUPERFAMILY PROTEIN"/>
    <property type="match status" value="1"/>
</dbReference>
<keyword evidence="2" id="KW-0378">Hydrolase</keyword>
<accession>A0A6B0TIW3</accession>
<dbReference type="SUPFAM" id="SSF53474">
    <property type="entry name" value="alpha/beta-Hydrolases"/>
    <property type="match status" value="1"/>
</dbReference>
<dbReference type="InterPro" id="IPR029058">
    <property type="entry name" value="AB_hydrolase_fold"/>
</dbReference>
<feature type="domain" description="AB hydrolase-1" evidence="1">
    <location>
        <begin position="64"/>
        <end position="320"/>
    </location>
</feature>
<dbReference type="RefSeq" id="WP_159765513.1">
    <property type="nucleotide sequence ID" value="NZ_WUUT01000009.1"/>
</dbReference>